<sequence>MKLLALETSTEALSVALSIDGEVRERFELAPRRHAELALPWADELLAQAGVKRSQLDAIAVGRGPGAFTGVRLGIALAQGIALALDRPVVPVSTLAALAMRAVVPGTQSRILAAIDARMGEVYAAAYETTADGLRALSSEVVTAPDAVELPDANDGWTGVGTGFDAGEGALRRRLGARFATIDAVQLPHAADVARLATVAFARGEAVAAEKVEPAYLRNNVALTIAEQQALRDSRK</sequence>
<gene>
    <name evidence="5" type="primary">tsaB</name>
    <name evidence="5" type="ORF">GCM10025759_10440</name>
</gene>
<organism evidence="5 6">
    <name type="scientific">Lysobacter panacisoli</name>
    <dbReference type="NCBI Taxonomy" id="1255263"/>
    <lineage>
        <taxon>Bacteria</taxon>
        <taxon>Pseudomonadati</taxon>
        <taxon>Pseudomonadota</taxon>
        <taxon>Gammaproteobacteria</taxon>
        <taxon>Lysobacterales</taxon>
        <taxon>Lysobacteraceae</taxon>
        <taxon>Lysobacter</taxon>
    </lineage>
</organism>
<dbReference type="PANTHER" id="PTHR11735:SF11">
    <property type="entry name" value="TRNA THREONYLCARBAMOYLADENOSINE BIOSYNTHESIS PROTEIN TSAB"/>
    <property type="match status" value="1"/>
</dbReference>
<dbReference type="InterPro" id="IPR022496">
    <property type="entry name" value="T6A_TsaB"/>
</dbReference>
<evidence type="ECO:0000256" key="1">
    <source>
        <dbReference type="ARBA" id="ARBA00010493"/>
    </source>
</evidence>
<dbReference type="EMBL" id="BAABKY010000001">
    <property type="protein sequence ID" value="GAA5071397.1"/>
    <property type="molecule type" value="Genomic_DNA"/>
</dbReference>
<comment type="caution">
    <text evidence="5">The sequence shown here is derived from an EMBL/GenBank/DDBJ whole genome shotgun (WGS) entry which is preliminary data.</text>
</comment>
<evidence type="ECO:0000256" key="2">
    <source>
        <dbReference type="ARBA" id="ARBA00019012"/>
    </source>
</evidence>
<name>A0ABP9L8X4_9GAMM</name>
<dbReference type="Pfam" id="PF00814">
    <property type="entry name" value="TsaD"/>
    <property type="match status" value="1"/>
</dbReference>
<dbReference type="InterPro" id="IPR043129">
    <property type="entry name" value="ATPase_NBD"/>
</dbReference>
<keyword evidence="6" id="KW-1185">Reference proteome</keyword>
<protein>
    <recommendedName>
        <fullName evidence="2">tRNA threonylcarbamoyladenosine biosynthesis protein TsaB</fullName>
    </recommendedName>
    <alternativeName>
        <fullName evidence="3">t(6)A37 threonylcarbamoyladenosine biosynthesis protein TsaB</fullName>
    </alternativeName>
</protein>
<dbReference type="RefSeq" id="WP_158982481.1">
    <property type="nucleotide sequence ID" value="NZ_BAABKY010000001.1"/>
</dbReference>
<accession>A0ABP9L8X4</accession>
<comment type="similarity">
    <text evidence="1">Belongs to the KAE1 / TsaD family. TsaB subfamily.</text>
</comment>
<feature type="domain" description="Gcp-like" evidence="4">
    <location>
        <begin position="28"/>
        <end position="149"/>
    </location>
</feature>
<dbReference type="InterPro" id="IPR000905">
    <property type="entry name" value="Gcp-like_dom"/>
</dbReference>
<evidence type="ECO:0000313" key="5">
    <source>
        <dbReference type="EMBL" id="GAA5071397.1"/>
    </source>
</evidence>
<evidence type="ECO:0000313" key="6">
    <source>
        <dbReference type="Proteomes" id="UP001501083"/>
    </source>
</evidence>
<dbReference type="PANTHER" id="PTHR11735">
    <property type="entry name" value="TRNA N6-ADENOSINE THREONYLCARBAMOYLTRANSFERASE"/>
    <property type="match status" value="1"/>
</dbReference>
<dbReference type="Proteomes" id="UP001501083">
    <property type="component" value="Unassembled WGS sequence"/>
</dbReference>
<evidence type="ECO:0000259" key="4">
    <source>
        <dbReference type="Pfam" id="PF00814"/>
    </source>
</evidence>
<dbReference type="CDD" id="cd24032">
    <property type="entry name" value="ASKHA_NBD_TsaB"/>
    <property type="match status" value="1"/>
</dbReference>
<dbReference type="NCBIfam" id="TIGR03725">
    <property type="entry name" value="T6A_YeaZ"/>
    <property type="match status" value="1"/>
</dbReference>
<dbReference type="SUPFAM" id="SSF53067">
    <property type="entry name" value="Actin-like ATPase domain"/>
    <property type="match status" value="2"/>
</dbReference>
<proteinExistence type="inferred from homology"/>
<dbReference type="Gene3D" id="3.30.420.40">
    <property type="match status" value="2"/>
</dbReference>
<evidence type="ECO:0000256" key="3">
    <source>
        <dbReference type="ARBA" id="ARBA00032446"/>
    </source>
</evidence>
<reference evidence="6" key="1">
    <citation type="journal article" date="2019" name="Int. J. Syst. Evol. Microbiol.">
        <title>The Global Catalogue of Microorganisms (GCM) 10K type strain sequencing project: providing services to taxonomists for standard genome sequencing and annotation.</title>
        <authorList>
            <consortium name="The Broad Institute Genomics Platform"/>
            <consortium name="The Broad Institute Genome Sequencing Center for Infectious Disease"/>
            <person name="Wu L."/>
            <person name="Ma J."/>
        </authorList>
    </citation>
    <scope>NUCLEOTIDE SEQUENCE [LARGE SCALE GENOMIC DNA]</scope>
    <source>
        <strain evidence="6">JCM 19212</strain>
    </source>
</reference>